<dbReference type="Pfam" id="PF00392">
    <property type="entry name" value="GntR"/>
    <property type="match status" value="1"/>
</dbReference>
<dbReference type="SMART" id="SM00345">
    <property type="entry name" value="HTH_GNTR"/>
    <property type="match status" value="1"/>
</dbReference>
<evidence type="ECO:0000256" key="2">
    <source>
        <dbReference type="ARBA" id="ARBA00023125"/>
    </source>
</evidence>
<dbReference type="EMBL" id="CP142149">
    <property type="protein sequence ID" value="WSE29057.1"/>
    <property type="molecule type" value="Genomic_DNA"/>
</dbReference>
<dbReference type="Gene3D" id="1.10.10.10">
    <property type="entry name" value="Winged helix-like DNA-binding domain superfamily/Winged helix DNA-binding domain"/>
    <property type="match status" value="1"/>
</dbReference>
<accession>A0ABZ1I5K2</accession>
<dbReference type="CDD" id="cd07377">
    <property type="entry name" value="WHTH_GntR"/>
    <property type="match status" value="1"/>
</dbReference>
<feature type="domain" description="HTH gntR-type" evidence="4">
    <location>
        <begin position="6"/>
        <end position="74"/>
    </location>
</feature>
<reference evidence="5 6" key="1">
    <citation type="journal article" date="2015" name="Int. J. Syst. Evol. Microbiol.">
        <title>Amycolatopsis rhabdoformis sp. nov., an actinomycete isolated from a tropical forest soil.</title>
        <authorList>
            <person name="Souza W.R."/>
            <person name="Silva R.E."/>
            <person name="Goodfellow M."/>
            <person name="Busarakam K."/>
            <person name="Figueiro F.S."/>
            <person name="Ferreira D."/>
            <person name="Rodrigues-Filho E."/>
            <person name="Moraes L.A.B."/>
            <person name="Zucchi T.D."/>
        </authorList>
    </citation>
    <scope>NUCLEOTIDE SEQUENCE [LARGE SCALE GENOMIC DNA]</scope>
    <source>
        <strain evidence="5 6">NCIMB 14900</strain>
    </source>
</reference>
<evidence type="ECO:0000256" key="1">
    <source>
        <dbReference type="ARBA" id="ARBA00023015"/>
    </source>
</evidence>
<keyword evidence="1" id="KW-0805">Transcription regulation</keyword>
<evidence type="ECO:0000256" key="3">
    <source>
        <dbReference type="ARBA" id="ARBA00023163"/>
    </source>
</evidence>
<dbReference type="RefSeq" id="WP_326568046.1">
    <property type="nucleotide sequence ID" value="NZ_CP142149.1"/>
</dbReference>
<dbReference type="PANTHER" id="PTHR44846">
    <property type="entry name" value="MANNOSYL-D-GLYCERATE TRANSPORT/METABOLISM SYSTEM REPRESSOR MNGR-RELATED"/>
    <property type="match status" value="1"/>
</dbReference>
<evidence type="ECO:0000313" key="6">
    <source>
        <dbReference type="Proteomes" id="UP001330812"/>
    </source>
</evidence>
<gene>
    <name evidence="5" type="ORF">VSH64_40605</name>
</gene>
<evidence type="ECO:0000259" key="4">
    <source>
        <dbReference type="PROSITE" id="PS50949"/>
    </source>
</evidence>
<keyword evidence="3" id="KW-0804">Transcription</keyword>
<evidence type="ECO:0000313" key="5">
    <source>
        <dbReference type="EMBL" id="WSE29057.1"/>
    </source>
</evidence>
<dbReference type="InterPro" id="IPR036388">
    <property type="entry name" value="WH-like_DNA-bd_sf"/>
</dbReference>
<keyword evidence="6" id="KW-1185">Reference proteome</keyword>
<dbReference type="Proteomes" id="UP001330812">
    <property type="component" value="Chromosome"/>
</dbReference>
<sequence>MDAIGGAAYQRVAEVIREHIRSGALKAGDKLPGNRDLAEQHGVALATAQKAVRLLQDEGWVATTPAVGVFVSGIPDESTSVEAQLRDLRATVADLAARLERIEGGAS</sequence>
<dbReference type="InterPro" id="IPR050679">
    <property type="entry name" value="Bact_HTH_transcr_reg"/>
</dbReference>
<keyword evidence="2" id="KW-0238">DNA-binding</keyword>
<proteinExistence type="predicted"/>
<dbReference type="InterPro" id="IPR000524">
    <property type="entry name" value="Tscrpt_reg_HTH_GntR"/>
</dbReference>
<dbReference type="SUPFAM" id="SSF46785">
    <property type="entry name" value="Winged helix' DNA-binding domain"/>
    <property type="match status" value="1"/>
</dbReference>
<protein>
    <submittedName>
        <fullName evidence="5">Winged helix-turn-helix domain-containing protein</fullName>
    </submittedName>
</protein>
<organism evidence="5 6">
    <name type="scientific">Amycolatopsis rhabdoformis</name>
    <dbReference type="NCBI Taxonomy" id="1448059"/>
    <lineage>
        <taxon>Bacteria</taxon>
        <taxon>Bacillati</taxon>
        <taxon>Actinomycetota</taxon>
        <taxon>Actinomycetes</taxon>
        <taxon>Pseudonocardiales</taxon>
        <taxon>Pseudonocardiaceae</taxon>
        <taxon>Amycolatopsis</taxon>
    </lineage>
</organism>
<dbReference type="InterPro" id="IPR036390">
    <property type="entry name" value="WH_DNA-bd_sf"/>
</dbReference>
<dbReference type="PROSITE" id="PS50949">
    <property type="entry name" value="HTH_GNTR"/>
    <property type="match status" value="1"/>
</dbReference>
<dbReference type="PANTHER" id="PTHR44846:SF17">
    <property type="entry name" value="GNTR-FAMILY TRANSCRIPTIONAL REGULATOR"/>
    <property type="match status" value="1"/>
</dbReference>
<name>A0ABZ1I5K2_9PSEU</name>